<evidence type="ECO:0000256" key="6">
    <source>
        <dbReference type="ARBA" id="ARBA00022729"/>
    </source>
</evidence>
<feature type="chain" id="PRO_5005138924" description="C-C motif chemokine" evidence="9">
    <location>
        <begin position="24"/>
        <end position="97"/>
    </location>
</feature>
<keyword evidence="3 9" id="KW-0145">Chemotaxis</keyword>
<protein>
    <recommendedName>
        <fullName evidence="9">C-C motif chemokine</fullName>
    </recommendedName>
</protein>
<dbReference type="InterPro" id="IPR000827">
    <property type="entry name" value="Chemokine_CC_CS"/>
</dbReference>
<evidence type="ECO:0000259" key="10">
    <source>
        <dbReference type="SMART" id="SM00199"/>
    </source>
</evidence>
<dbReference type="PROSITE" id="PS00472">
    <property type="entry name" value="SMALL_CYTOKINES_CC"/>
    <property type="match status" value="1"/>
</dbReference>
<evidence type="ECO:0000256" key="8">
    <source>
        <dbReference type="ARBA" id="ARBA00023198"/>
    </source>
</evidence>
<evidence type="ECO:0000256" key="1">
    <source>
        <dbReference type="ARBA" id="ARBA00004613"/>
    </source>
</evidence>
<dbReference type="FunCoup" id="L5JU23">
    <property type="interactions" value="95"/>
</dbReference>
<dbReference type="GO" id="GO:0006954">
    <property type="term" value="P:inflammatory response"/>
    <property type="evidence" value="ECO:0007669"/>
    <property type="project" value="UniProtKB-KW"/>
</dbReference>
<dbReference type="InterPro" id="IPR039809">
    <property type="entry name" value="Chemokine_b/g/d"/>
</dbReference>
<dbReference type="eggNOG" id="ENOG502S8M4">
    <property type="taxonomic scope" value="Eukaryota"/>
</dbReference>
<organism evidence="11 12">
    <name type="scientific">Pteropus alecto</name>
    <name type="common">Black flying fox</name>
    <dbReference type="NCBI Taxonomy" id="9402"/>
    <lineage>
        <taxon>Eukaryota</taxon>
        <taxon>Metazoa</taxon>
        <taxon>Chordata</taxon>
        <taxon>Craniata</taxon>
        <taxon>Vertebrata</taxon>
        <taxon>Euteleostomi</taxon>
        <taxon>Mammalia</taxon>
        <taxon>Eutheria</taxon>
        <taxon>Laurasiatheria</taxon>
        <taxon>Chiroptera</taxon>
        <taxon>Yinpterochiroptera</taxon>
        <taxon>Pteropodoidea</taxon>
        <taxon>Pteropodidae</taxon>
        <taxon>Pteropodinae</taxon>
        <taxon>Pteropus</taxon>
    </lineage>
</organism>
<dbReference type="GO" id="GO:0070098">
    <property type="term" value="P:chemokine-mediated signaling pathway"/>
    <property type="evidence" value="ECO:0007669"/>
    <property type="project" value="TreeGrafter"/>
</dbReference>
<comment type="subcellular location">
    <subcellularLocation>
        <location evidence="1 9">Secreted</location>
    </subcellularLocation>
</comment>
<keyword evidence="8" id="KW-0395">Inflammatory response</keyword>
<dbReference type="SMART" id="SM00199">
    <property type="entry name" value="SCY"/>
    <property type="match status" value="1"/>
</dbReference>
<dbReference type="PANTHER" id="PTHR12015:SF147">
    <property type="entry name" value="C-C MOTIF CHEMOKINE 13"/>
    <property type="match status" value="1"/>
</dbReference>
<accession>L5JU23</accession>
<dbReference type="EMBL" id="KB031150">
    <property type="protein sequence ID" value="ELK01793.1"/>
    <property type="molecule type" value="Genomic_DNA"/>
</dbReference>
<evidence type="ECO:0000256" key="9">
    <source>
        <dbReference type="RuleBase" id="RU361150"/>
    </source>
</evidence>
<proteinExistence type="inferred from homology"/>
<evidence type="ECO:0000256" key="2">
    <source>
        <dbReference type="ARBA" id="ARBA00010868"/>
    </source>
</evidence>
<evidence type="ECO:0000313" key="12">
    <source>
        <dbReference type="Proteomes" id="UP000010552"/>
    </source>
</evidence>
<evidence type="ECO:0000256" key="4">
    <source>
        <dbReference type="ARBA" id="ARBA00022514"/>
    </source>
</evidence>
<evidence type="ECO:0000256" key="3">
    <source>
        <dbReference type="ARBA" id="ARBA00022500"/>
    </source>
</evidence>
<dbReference type="CDD" id="cd00272">
    <property type="entry name" value="Chemokine_CC"/>
    <property type="match status" value="1"/>
</dbReference>
<sequence length="97" mass="10971">MKVAAALLCLLLTVAVFNIQVLAQPASVATICCFNLRNKKISIQQLHSYKRISSSRCPQKAVLFKTKRAKEICADPKKKWVQNAMKYLDKNPKLQSH</sequence>
<dbReference type="Proteomes" id="UP000010552">
    <property type="component" value="Unassembled WGS sequence"/>
</dbReference>
<dbReference type="GO" id="GO:0008009">
    <property type="term" value="F:chemokine activity"/>
    <property type="evidence" value="ECO:0007669"/>
    <property type="project" value="InterPro"/>
</dbReference>
<feature type="signal peptide" evidence="9">
    <location>
        <begin position="1"/>
        <end position="23"/>
    </location>
</feature>
<reference evidence="12" key="1">
    <citation type="journal article" date="2013" name="Science">
        <title>Comparative analysis of bat genomes provides insight into the evolution of flight and immunity.</title>
        <authorList>
            <person name="Zhang G."/>
            <person name="Cowled C."/>
            <person name="Shi Z."/>
            <person name="Huang Z."/>
            <person name="Bishop-Lilly K.A."/>
            <person name="Fang X."/>
            <person name="Wynne J.W."/>
            <person name="Xiong Z."/>
            <person name="Baker M.L."/>
            <person name="Zhao W."/>
            <person name="Tachedjian M."/>
            <person name="Zhu Y."/>
            <person name="Zhou P."/>
            <person name="Jiang X."/>
            <person name="Ng J."/>
            <person name="Yang L."/>
            <person name="Wu L."/>
            <person name="Xiao J."/>
            <person name="Feng Y."/>
            <person name="Chen Y."/>
            <person name="Sun X."/>
            <person name="Zhang Y."/>
            <person name="Marsh G.A."/>
            <person name="Crameri G."/>
            <person name="Broder C.C."/>
            <person name="Frey K.G."/>
            <person name="Wang L.F."/>
            <person name="Wang J."/>
        </authorList>
    </citation>
    <scope>NUCLEOTIDE SEQUENCE [LARGE SCALE GENOMIC DNA]</scope>
</reference>
<dbReference type="GO" id="GO:0048245">
    <property type="term" value="P:eosinophil chemotaxis"/>
    <property type="evidence" value="ECO:0007669"/>
    <property type="project" value="TreeGrafter"/>
</dbReference>
<keyword evidence="6 9" id="KW-0732">Signal</keyword>
<keyword evidence="7" id="KW-1015">Disulfide bond</keyword>
<dbReference type="GO" id="GO:0061844">
    <property type="term" value="P:antimicrobial humoral immune response mediated by antimicrobial peptide"/>
    <property type="evidence" value="ECO:0007669"/>
    <property type="project" value="TreeGrafter"/>
</dbReference>
<dbReference type="InterPro" id="IPR036048">
    <property type="entry name" value="Interleukin_8-like_sf"/>
</dbReference>
<dbReference type="SUPFAM" id="SSF54117">
    <property type="entry name" value="Interleukin 8-like chemokines"/>
    <property type="match status" value="1"/>
</dbReference>
<feature type="domain" description="Chemokine interleukin-8-like" evidence="10">
    <location>
        <begin position="29"/>
        <end position="88"/>
    </location>
</feature>
<dbReference type="GO" id="GO:0048020">
    <property type="term" value="F:CCR chemokine receptor binding"/>
    <property type="evidence" value="ECO:0007669"/>
    <property type="project" value="TreeGrafter"/>
</dbReference>
<dbReference type="InParanoid" id="L5JU23"/>
<evidence type="ECO:0000256" key="7">
    <source>
        <dbReference type="ARBA" id="ARBA00023157"/>
    </source>
</evidence>
<evidence type="ECO:0000256" key="5">
    <source>
        <dbReference type="ARBA" id="ARBA00022525"/>
    </source>
</evidence>
<keyword evidence="12" id="KW-1185">Reference proteome</keyword>
<dbReference type="PANTHER" id="PTHR12015">
    <property type="entry name" value="SMALL INDUCIBLE CYTOKINE A"/>
    <property type="match status" value="1"/>
</dbReference>
<dbReference type="Gene3D" id="2.40.50.40">
    <property type="match status" value="1"/>
</dbReference>
<dbReference type="FunFam" id="2.40.50.40:FF:000002">
    <property type="entry name" value="C-C motif chemokine"/>
    <property type="match status" value="1"/>
</dbReference>
<keyword evidence="4 9" id="KW-0202">Cytokine</keyword>
<gene>
    <name evidence="11" type="ORF">PAL_GLEAN10019878</name>
</gene>
<dbReference type="Pfam" id="PF00048">
    <property type="entry name" value="IL8"/>
    <property type="match status" value="1"/>
</dbReference>
<comment type="similarity">
    <text evidence="2 9">Belongs to the intercrine beta (chemokine CC) family.</text>
</comment>
<dbReference type="GO" id="GO:0005615">
    <property type="term" value="C:extracellular space"/>
    <property type="evidence" value="ECO:0007669"/>
    <property type="project" value="UniProtKB-KW"/>
</dbReference>
<evidence type="ECO:0000313" key="11">
    <source>
        <dbReference type="EMBL" id="ELK01793.1"/>
    </source>
</evidence>
<dbReference type="GO" id="GO:0030335">
    <property type="term" value="P:positive regulation of cell migration"/>
    <property type="evidence" value="ECO:0007669"/>
    <property type="project" value="TreeGrafter"/>
</dbReference>
<dbReference type="InterPro" id="IPR001811">
    <property type="entry name" value="Chemokine_IL8-like_dom"/>
</dbReference>
<dbReference type="STRING" id="9402.L5JU23"/>
<dbReference type="AlphaFoldDB" id="L5JU23"/>
<name>L5JU23_PTEAL</name>
<keyword evidence="5 9" id="KW-0964">Secreted</keyword>